<gene>
    <name evidence="1" type="ORF">EZE20_06640</name>
</gene>
<keyword evidence="2" id="KW-1185">Reference proteome</keyword>
<dbReference type="OrthoDB" id="1111884at2"/>
<name>A0A4R4KFP9_9BACT</name>
<comment type="caution">
    <text evidence="1">The sequence shown here is derived from an EMBL/GenBank/DDBJ whole genome shotgun (WGS) entry which is preliminary data.</text>
</comment>
<organism evidence="1 2">
    <name type="scientific">Arundinibacter roseus</name>
    <dbReference type="NCBI Taxonomy" id="2070510"/>
    <lineage>
        <taxon>Bacteria</taxon>
        <taxon>Pseudomonadati</taxon>
        <taxon>Bacteroidota</taxon>
        <taxon>Cytophagia</taxon>
        <taxon>Cytophagales</taxon>
        <taxon>Spirosomataceae</taxon>
        <taxon>Arundinibacter</taxon>
    </lineage>
</organism>
<proteinExistence type="predicted"/>
<reference evidence="1 2" key="1">
    <citation type="submission" date="2019-02" db="EMBL/GenBank/DDBJ databases">
        <title>Arundinibacter roseus gen. nov., sp. nov., a new member of the family Cytophagaceae.</title>
        <authorList>
            <person name="Szuroczki S."/>
            <person name="Khayer B."/>
            <person name="Sproer C."/>
            <person name="Toumi M."/>
            <person name="Szabo A."/>
            <person name="Felfoldi T."/>
            <person name="Schumann P."/>
            <person name="Toth E."/>
        </authorList>
    </citation>
    <scope>NUCLEOTIDE SEQUENCE [LARGE SCALE GENOMIC DNA]</scope>
    <source>
        <strain evidence="1 2">DMA-k-7a</strain>
    </source>
</reference>
<dbReference type="AlphaFoldDB" id="A0A4R4KFP9"/>
<accession>A0A4R4KFP9</accession>
<protein>
    <recommendedName>
        <fullName evidence="3">Protein CR006 P-loop domain-containing protein</fullName>
    </recommendedName>
</protein>
<dbReference type="EMBL" id="SMJU01000004">
    <property type="protein sequence ID" value="TDB66797.1"/>
    <property type="molecule type" value="Genomic_DNA"/>
</dbReference>
<dbReference type="RefSeq" id="WP_132115805.1">
    <property type="nucleotide sequence ID" value="NZ_SMJU01000004.1"/>
</dbReference>
<sequence>MELTITNCNNIDSGKIEITKNKLNIKFGINGTGKSTITRAIKYSIDSPELLKELIPFKHRNSEIEIVPEIIMNEEIKSVLIFNEEYLNQFLFKEDELISNSYEIFINTPEFKLSTDQIEQLLSEIKKVFSDNDDLNKIILDFENLSKSFATTQTGLSKSSALYKGLKGGNKIQHIPDSLRGYSKLIKDRSCVKWLEWQNNGLQFLDISDDCPYCTSPTTENKETIKSVSTYYDRNVIKNFTVIIEALKNLGEYFSEDANLTLQTITEKQSGLEESEMNYIVVVKQQIDDFLLKLKALKNISFVSFSEDEKVEEKLTNLKINIDLFDRFKAEKTKQIVESLNTSLNTVLEKVGLLQGEINKQKQIVRLLIKKYRKSINSFLTNAGYKYTVEIINDNPNNYKLLLFLGLCLTGLSPGPKSQTFLNLGERRGFFLVSLQKQGPKSRVKSKS</sequence>
<evidence type="ECO:0000313" key="1">
    <source>
        <dbReference type="EMBL" id="TDB66797.1"/>
    </source>
</evidence>
<evidence type="ECO:0000313" key="2">
    <source>
        <dbReference type="Proteomes" id="UP000295706"/>
    </source>
</evidence>
<dbReference type="Proteomes" id="UP000295706">
    <property type="component" value="Unassembled WGS sequence"/>
</dbReference>
<evidence type="ECO:0008006" key="3">
    <source>
        <dbReference type="Google" id="ProtNLM"/>
    </source>
</evidence>